<feature type="region of interest" description="Disordered" evidence="1">
    <location>
        <begin position="1"/>
        <end position="63"/>
    </location>
</feature>
<feature type="compositionally biased region" description="Pro residues" evidence="1">
    <location>
        <begin position="591"/>
        <end position="614"/>
    </location>
</feature>
<dbReference type="OrthoDB" id="2384193at2759"/>
<evidence type="ECO:0000313" key="3">
    <source>
        <dbReference type="EMBL" id="OBZ69680.1"/>
    </source>
</evidence>
<feature type="compositionally biased region" description="Basic and acidic residues" evidence="1">
    <location>
        <begin position="618"/>
        <end position="630"/>
    </location>
</feature>
<name>A0A1C7LYA9_GRIFR</name>
<reference evidence="3 4" key="1">
    <citation type="submission" date="2016-03" db="EMBL/GenBank/DDBJ databases">
        <title>Whole genome sequencing of Grifola frondosa 9006-11.</title>
        <authorList>
            <person name="Min B."/>
            <person name="Park H."/>
            <person name="Kim J.-G."/>
            <person name="Cho H."/>
            <person name="Oh Y.-L."/>
            <person name="Kong W.-S."/>
            <person name="Choi I.-G."/>
        </authorList>
    </citation>
    <scope>NUCLEOTIDE SEQUENCE [LARGE SCALE GENOMIC DNA]</scope>
    <source>
        <strain evidence="3 4">9006-11</strain>
    </source>
</reference>
<dbReference type="EMBL" id="LUGG01000015">
    <property type="protein sequence ID" value="OBZ69680.1"/>
    <property type="molecule type" value="Genomic_DNA"/>
</dbReference>
<protein>
    <recommendedName>
        <fullName evidence="5">Transmembrane protein</fullName>
    </recommendedName>
</protein>
<feature type="transmembrane region" description="Helical" evidence="2">
    <location>
        <begin position="131"/>
        <end position="151"/>
    </location>
</feature>
<feature type="region of interest" description="Disordered" evidence="1">
    <location>
        <begin position="536"/>
        <end position="630"/>
    </location>
</feature>
<keyword evidence="2" id="KW-1133">Transmembrane helix</keyword>
<accession>A0A1C7LYA9</accession>
<keyword evidence="2" id="KW-0812">Transmembrane</keyword>
<dbReference type="Proteomes" id="UP000092993">
    <property type="component" value="Unassembled WGS sequence"/>
</dbReference>
<feature type="transmembrane region" description="Helical" evidence="2">
    <location>
        <begin position="172"/>
        <end position="194"/>
    </location>
</feature>
<feature type="transmembrane region" description="Helical" evidence="2">
    <location>
        <begin position="715"/>
        <end position="734"/>
    </location>
</feature>
<proteinExistence type="predicted"/>
<dbReference type="AlphaFoldDB" id="A0A1C7LYA9"/>
<feature type="compositionally biased region" description="Acidic residues" evidence="1">
    <location>
        <begin position="544"/>
        <end position="564"/>
    </location>
</feature>
<feature type="transmembrane region" description="Helical" evidence="2">
    <location>
        <begin position="443"/>
        <end position="463"/>
    </location>
</feature>
<evidence type="ECO:0000256" key="2">
    <source>
        <dbReference type="SAM" id="Phobius"/>
    </source>
</evidence>
<evidence type="ECO:0000313" key="4">
    <source>
        <dbReference type="Proteomes" id="UP000092993"/>
    </source>
</evidence>
<evidence type="ECO:0008006" key="5">
    <source>
        <dbReference type="Google" id="ProtNLM"/>
    </source>
</evidence>
<feature type="transmembrane region" description="Helical" evidence="2">
    <location>
        <begin position="200"/>
        <end position="221"/>
    </location>
</feature>
<sequence>MEDDDDDRVRSGGRTCGAGERRRASESDGERRGERWCRRRIEEQGTEAEDACPNRQSMHPGKDSRFPSSFPLFSCLSISTRLSCLLPVFFSAAPPSSRTLSRSPSLLLARRDHLCAATASPSMSNASPTAFLLWAILSVLFQIFLVHHLWCYDNFKCLRWSAGRQPGAFKRLMTYSYLCSVPMFVVYSVAMTVIKYKEGALRSIISALTSPLLLTISMLTLHRLAPPVPSHTNPIDLYRPPNKDWVTPRLRLQHRLGTRTRDTPRRFVLSVRIFRSTDGTSNAELAFWLYLLHQNPHKEAWFSSWEYRLWQHDCDHRDAADGARDTEADGDVRRVHLPGRLRGVDVDDAVVLVRVVAVPAVHPAREVGGRGPGSRRAPRDFYQLNVSASARVQNGGVLTADAASAGGVPIPVHAPLLVLALDGIVGTAHVVNRNLFWTDFLQMIAGIGCFLSTMITLLIFPTFDRQGGGVQAESIQHGSTVSQECTHHAAIAHRTVHIAPNLHAHPAYGQPTMHTVAPARWEVEVTSSAVYESAFGTERSHEQDLDDEYDPEQGPEEPAEDGMEEERAPPYPLHLYQRHPFPHSLSSPQILVPPPSPPPPSPFRIDIAPPPPTSPKHASGELRRPRSEGVRRGLHVVASGPGTPPVGVGLGVGNSHMGSRRASILHPYVRNFLVMNSLAQCDRITRPLVSSIAAPSFSSRLPPTIHGFPICSRRAAYIIISPSTPITFLLLYLLHSISPLYLYPGSSCAALYSVFTTRYDHTRLA</sequence>
<dbReference type="STRING" id="5627.A0A1C7LYA9"/>
<keyword evidence="4" id="KW-1185">Reference proteome</keyword>
<gene>
    <name evidence="3" type="ORF">A0H81_10190</name>
</gene>
<evidence type="ECO:0000256" key="1">
    <source>
        <dbReference type="SAM" id="MobiDB-lite"/>
    </source>
</evidence>
<organism evidence="3 4">
    <name type="scientific">Grifola frondosa</name>
    <name type="common">Maitake</name>
    <name type="synonym">Polyporus frondosus</name>
    <dbReference type="NCBI Taxonomy" id="5627"/>
    <lineage>
        <taxon>Eukaryota</taxon>
        <taxon>Fungi</taxon>
        <taxon>Dikarya</taxon>
        <taxon>Basidiomycota</taxon>
        <taxon>Agaricomycotina</taxon>
        <taxon>Agaricomycetes</taxon>
        <taxon>Polyporales</taxon>
        <taxon>Grifolaceae</taxon>
        <taxon>Grifola</taxon>
    </lineage>
</organism>
<comment type="caution">
    <text evidence="3">The sequence shown here is derived from an EMBL/GenBank/DDBJ whole genome shotgun (WGS) entry which is preliminary data.</text>
</comment>
<keyword evidence="2" id="KW-0472">Membrane</keyword>
<feature type="compositionally biased region" description="Basic and acidic residues" evidence="1">
    <location>
        <begin position="19"/>
        <end position="43"/>
    </location>
</feature>